<proteinExistence type="predicted"/>
<dbReference type="AlphaFoldDB" id="F6EG76"/>
<evidence type="ECO:0000313" key="2">
    <source>
        <dbReference type="Proteomes" id="UP000009235"/>
    </source>
</evidence>
<dbReference type="Gene3D" id="3.30.1870.10">
    <property type="entry name" value="EreA-like, domain 2"/>
    <property type="match status" value="1"/>
</dbReference>
<evidence type="ECO:0000313" key="1">
    <source>
        <dbReference type="EMBL" id="AEF39801.1"/>
    </source>
</evidence>
<dbReference type="EMBL" id="CP002786">
    <property type="protein sequence ID" value="AEF39801.1"/>
    <property type="molecule type" value="Genomic_DNA"/>
</dbReference>
<dbReference type="InterPro" id="IPR052036">
    <property type="entry name" value="Hydrolase/PRTase-associated"/>
</dbReference>
<protein>
    <recommendedName>
        <fullName evidence="3">Erythromycin esterase</fullName>
    </recommendedName>
</protein>
<sequence>MHEEEGLPRLRNQLFQHLVEHEGYRSVALESDCLAGLLTDSYVVHGTGSLDEAMEHGFSHGFGDSPANRALVQWMREYNRDRPLRDRLRFFGFDAPVEMTGGDSPRLVLSGLYHLLADHVDSALLPCSHEELDLTIGEDDRWTNPAAALDSSLSVGTSPDARTLRLITDDLVALLYSESPHLAATLSADEWWRARLYGRTAVGLLRYHAAVADSSAARVARLLGLRDELMASNLNAIVEHESRRGPALVFAHNRHLQKYKSRWRFNGQDLEWWSAGAIADVQLGDHYAFVASAFGAAPHQGVHRAPEDTLEGLLAANLPEGRCIINSEKLQAALPEVDGQRPVLRTETSKNYSYFALDPAYLHKTDGVIFIKELADAPDAGNSG</sequence>
<dbReference type="CDD" id="cd14728">
    <property type="entry name" value="Ere-like"/>
    <property type="match status" value="1"/>
</dbReference>
<dbReference type="SUPFAM" id="SSF159501">
    <property type="entry name" value="EreA/ChaN-like"/>
    <property type="match status" value="1"/>
</dbReference>
<dbReference type="GO" id="GO:0046677">
    <property type="term" value="P:response to antibiotic"/>
    <property type="evidence" value="ECO:0007669"/>
    <property type="project" value="InterPro"/>
</dbReference>
<dbReference type="PIRSF" id="PIRSF036794">
    <property type="entry name" value="UCP_erythr_ester"/>
    <property type="match status" value="1"/>
</dbReference>
<dbReference type="Proteomes" id="UP000009235">
    <property type="component" value="Chromosome"/>
</dbReference>
<dbReference type="Gene3D" id="3.40.1660.10">
    <property type="entry name" value="EreA-like (biosynthetic domain)"/>
    <property type="match status" value="1"/>
</dbReference>
<dbReference type="InterPro" id="IPR007815">
    <property type="entry name" value="Emycin_Estase"/>
</dbReference>
<dbReference type="KEGG" id="asd:AS9A_1349"/>
<gene>
    <name evidence="1" type="ordered locus">AS9A_1349</name>
</gene>
<name>F6EG76_HOYSD</name>
<dbReference type="InterPro" id="IPR014622">
    <property type="entry name" value="UCP036794_erythomycin"/>
</dbReference>
<dbReference type="STRING" id="443218.AS9A_1349"/>
<evidence type="ECO:0008006" key="3">
    <source>
        <dbReference type="Google" id="ProtNLM"/>
    </source>
</evidence>
<accession>F6EG76</accession>
<keyword evidence="2" id="KW-1185">Reference proteome</keyword>
<organism evidence="1 2">
    <name type="scientific">Hoyosella subflava (strain DSM 45089 / JCM 17490 / NBRC 109087 / DQS3-9A1)</name>
    <name type="common">Amycolicicoccus subflavus</name>
    <dbReference type="NCBI Taxonomy" id="443218"/>
    <lineage>
        <taxon>Bacteria</taxon>
        <taxon>Bacillati</taxon>
        <taxon>Actinomycetota</taxon>
        <taxon>Actinomycetes</taxon>
        <taxon>Mycobacteriales</taxon>
        <taxon>Hoyosellaceae</taxon>
        <taxon>Hoyosella</taxon>
    </lineage>
</organism>
<reference evidence="1 2" key="1">
    <citation type="journal article" date="2011" name="J. Bacteriol.">
        <title>Complete genome sequence of Amycolicicoccus subflavus DQS3-9A1T, an actinomycete isolated from crude oil-polluted soil.</title>
        <authorList>
            <person name="Cai M."/>
            <person name="Chen W.M."/>
            <person name="Nie Y."/>
            <person name="Chi C.Q."/>
            <person name="Wang Y.N."/>
            <person name="Tang Y.Q."/>
            <person name="Li G.Y."/>
            <person name="Wu X.L."/>
        </authorList>
    </citation>
    <scope>NUCLEOTIDE SEQUENCE [LARGE SCALE GENOMIC DNA]</scope>
    <source>
        <strain evidence="2">DSM 45089 / DQS3-9A1</strain>
    </source>
</reference>
<dbReference type="eggNOG" id="COG2312">
    <property type="taxonomic scope" value="Bacteria"/>
</dbReference>
<dbReference type="PANTHER" id="PTHR31299">
    <property type="entry name" value="ESTERASE, PUTATIVE (AFU_ORTHOLOGUE AFUA_1G05850)-RELATED"/>
    <property type="match status" value="1"/>
</dbReference>
<dbReference type="Pfam" id="PF05139">
    <property type="entry name" value="Erythro_esteras"/>
    <property type="match status" value="1"/>
</dbReference>
<dbReference type="PANTHER" id="PTHR31299:SF0">
    <property type="entry name" value="ESTERASE, PUTATIVE (AFU_ORTHOLOGUE AFUA_1G05850)-RELATED"/>
    <property type="match status" value="1"/>
</dbReference>
<dbReference type="HOGENOM" id="CLU_039169_0_0_11"/>